<dbReference type="AlphaFoldDB" id="A0A5E6WFE5"/>
<dbReference type="CDD" id="cd14729">
    <property type="entry name" value="RtxA-like"/>
    <property type="match status" value="2"/>
</dbReference>
<organism evidence="2 3">
    <name type="scientific">Pseudomonas fluorescens</name>
    <dbReference type="NCBI Taxonomy" id="294"/>
    <lineage>
        <taxon>Bacteria</taxon>
        <taxon>Pseudomonadati</taxon>
        <taxon>Pseudomonadota</taxon>
        <taxon>Gammaproteobacteria</taxon>
        <taxon>Pseudomonadales</taxon>
        <taxon>Pseudomonadaceae</taxon>
        <taxon>Pseudomonas</taxon>
    </lineage>
</organism>
<accession>A0A5E6WFE5</accession>
<feature type="region of interest" description="Disordered" evidence="1">
    <location>
        <begin position="1"/>
        <end position="20"/>
    </location>
</feature>
<name>A0A5E6WFE5_PSEFL</name>
<dbReference type="EMBL" id="CABVGZ010000064">
    <property type="protein sequence ID" value="VVN27353.1"/>
    <property type="molecule type" value="Genomic_DNA"/>
</dbReference>
<protein>
    <submittedName>
        <fullName evidence="2">Uncharacterized protein</fullName>
    </submittedName>
</protein>
<dbReference type="Gene3D" id="3.40.50.11550">
    <property type="match status" value="2"/>
</dbReference>
<reference evidence="2 3" key="1">
    <citation type="submission" date="2019-09" db="EMBL/GenBank/DDBJ databases">
        <authorList>
            <person name="Chandra G."/>
            <person name="Truman W A."/>
        </authorList>
    </citation>
    <scope>NUCLEOTIDE SEQUENCE [LARGE SCALE GENOMIC DNA]</scope>
    <source>
        <strain evidence="2">PS624</strain>
    </source>
</reference>
<evidence type="ECO:0000256" key="1">
    <source>
        <dbReference type="SAM" id="MobiDB-lite"/>
    </source>
</evidence>
<dbReference type="Proteomes" id="UP000326241">
    <property type="component" value="Unassembled WGS sequence"/>
</dbReference>
<dbReference type="SUPFAM" id="SSF159501">
    <property type="entry name" value="EreA/ChaN-like"/>
    <property type="match status" value="2"/>
</dbReference>
<sequence>MNKTPPAPRRYNWNQQKSPTRAMRDALYTMRRQRKIDDVHATTSSRAQMIAGLIWTCVEWITAIATAPFPLLSLSTGLLLAFKDGMLALHAYRQGNNAEALNHLLGYMLNSTGALLTDLRPALRSLQPVSRPLRQAAVSSASEQQRVMALIEQLEPSVPPADMRPVNYKGQTLWAANTPDVIGRYLLHRLDPDTDRLLSTGILAVPNGEGVMVRSGVAGGAPKYDALPDTPGPHKDYGVPSKYRDRIAMVINPESREELILRSQDYMGTSYAHSSLFAAADQLASTRTAYLQQVEKLTTDATRHFAELAPLPARIEVPAIAADTSFTQLIASDALAGKNLVIGAQPGSIASKQALITYMDALLKSGFKHLYMEYLPADVFHIKLAKFNRGESWRGIKRHLKAVDKAFGHGSDAPFSYLALVRTAREKGLKIHALDASTSYKLDGALVMADVSPLTPRSNSIRNFYSLKAIAADAIEAPAERWIALTDASRMSTFDKTPGLADLHEAVALRIDDVAVGQPTRIGVDSPGAIPGDAAAKGDYLVALPTSYKAPQVPAQPPEPPSPGVQHFDEFDVPTAFRDEIARMQFRPRALDSRFPFTSLRGQAGRDAQAAYDAFIAQRNRLEKKARDAFTDYTPAPAATLPDIAADSSFETFLSQLVDSRLSLLIGESRLTVSSKTLLKKHMETLKSSGYDTLYMQHLLTDLHQAELDIFFQTQRMPDRLRSYLRILDSSLMGRSGGVALYTELVHAAAKNNIRIRALDCTVSYYLDGLADKNISRNQMFSYFATQLIEADQLAHGSHKWVALIDRTNTHYNLGVPGLTDTLGAASLHVRDTPQELTKGVYQGTWEVVNSEVNSGVFALRSDFNLDIAVSRAKKPPPIPSVSRTRLTQAGHFLIERPGPSEINLVHKSATGDIVSTPIQVDDKGLFFIDRWNKKEQRFQYLPELIEMLVDQVKLSAVS</sequence>
<proteinExistence type="predicted"/>
<gene>
    <name evidence="2" type="ORF">PS624_04652</name>
</gene>
<evidence type="ECO:0000313" key="3">
    <source>
        <dbReference type="Proteomes" id="UP000326241"/>
    </source>
</evidence>
<evidence type="ECO:0000313" key="2">
    <source>
        <dbReference type="EMBL" id="VVN27353.1"/>
    </source>
</evidence>